<dbReference type="InterPro" id="IPR001347">
    <property type="entry name" value="SIS_dom"/>
</dbReference>
<feature type="domain" description="SIS" evidence="5">
    <location>
        <begin position="104"/>
        <end position="237"/>
    </location>
</feature>
<accession>A0ABR7DCU1</accession>
<evidence type="ECO:0000313" key="6">
    <source>
        <dbReference type="EMBL" id="MBC5629214.1"/>
    </source>
</evidence>
<sequence length="237" mass="27147">MMEPEEIKYFSEKEMRIYDYINKNSDKLPYMTIREVADEVSVSTTTILNFIKKMGYPNYSSFKYEYKIKEKKEKIKGDKYDFKEVIKCLDKFDSTFYKDKFECAINILRNSDNVIFIGIGNSGIIAQYGARLFSSIGKFSLAINDPYLRVGYLGAKPTVIVLSVSGETPETIREVDEFKKLGCKIIVIATSENCTLARMSDVTIPYYIESVHNELIDITTQMPAIGIIENLSRILSN</sequence>
<dbReference type="SUPFAM" id="SSF53697">
    <property type="entry name" value="SIS domain"/>
    <property type="match status" value="1"/>
</dbReference>
<evidence type="ECO:0000259" key="4">
    <source>
        <dbReference type="PROSITE" id="PS51071"/>
    </source>
</evidence>
<dbReference type="Pfam" id="PF01418">
    <property type="entry name" value="HTH_6"/>
    <property type="match status" value="1"/>
</dbReference>
<gene>
    <name evidence="6" type="ORF">H8S20_09940</name>
</gene>
<name>A0ABR7DCU1_9CLOT</name>
<dbReference type="Gene3D" id="3.40.50.10490">
    <property type="entry name" value="Glucose-6-phosphate isomerase like protein, domain 1"/>
    <property type="match status" value="1"/>
</dbReference>
<dbReference type="Proteomes" id="UP000596929">
    <property type="component" value="Unassembled WGS sequence"/>
</dbReference>
<dbReference type="InterPro" id="IPR047640">
    <property type="entry name" value="RpiR-like"/>
</dbReference>
<feature type="domain" description="HTH rpiR-type" evidence="4">
    <location>
        <begin position="1"/>
        <end position="73"/>
    </location>
</feature>
<evidence type="ECO:0000313" key="7">
    <source>
        <dbReference type="Proteomes" id="UP000596929"/>
    </source>
</evidence>
<evidence type="ECO:0000259" key="5">
    <source>
        <dbReference type="PROSITE" id="PS51464"/>
    </source>
</evidence>
<dbReference type="Pfam" id="PF01380">
    <property type="entry name" value="SIS"/>
    <property type="match status" value="1"/>
</dbReference>
<keyword evidence="1" id="KW-0805">Transcription regulation</keyword>
<evidence type="ECO:0000256" key="1">
    <source>
        <dbReference type="ARBA" id="ARBA00023015"/>
    </source>
</evidence>
<dbReference type="CDD" id="cd05013">
    <property type="entry name" value="SIS_RpiR"/>
    <property type="match status" value="1"/>
</dbReference>
<dbReference type="InterPro" id="IPR035472">
    <property type="entry name" value="RpiR-like_SIS"/>
</dbReference>
<dbReference type="SUPFAM" id="SSF46689">
    <property type="entry name" value="Homeodomain-like"/>
    <property type="match status" value="1"/>
</dbReference>
<dbReference type="PROSITE" id="PS51464">
    <property type="entry name" value="SIS"/>
    <property type="match status" value="1"/>
</dbReference>
<evidence type="ECO:0000256" key="3">
    <source>
        <dbReference type="ARBA" id="ARBA00023163"/>
    </source>
</evidence>
<dbReference type="PANTHER" id="PTHR30514">
    <property type="entry name" value="GLUCOKINASE"/>
    <property type="match status" value="1"/>
</dbReference>
<evidence type="ECO:0000256" key="2">
    <source>
        <dbReference type="ARBA" id="ARBA00023125"/>
    </source>
</evidence>
<dbReference type="InterPro" id="IPR000281">
    <property type="entry name" value="HTH_RpiR"/>
</dbReference>
<dbReference type="EMBL" id="JACOOO010000016">
    <property type="protein sequence ID" value="MBC5629214.1"/>
    <property type="molecule type" value="Genomic_DNA"/>
</dbReference>
<dbReference type="InterPro" id="IPR009057">
    <property type="entry name" value="Homeodomain-like_sf"/>
</dbReference>
<dbReference type="PROSITE" id="PS51071">
    <property type="entry name" value="HTH_RPIR"/>
    <property type="match status" value="1"/>
</dbReference>
<protein>
    <submittedName>
        <fullName evidence="6">MurR/RpiR family transcriptional regulator</fullName>
    </submittedName>
</protein>
<dbReference type="Gene3D" id="1.10.10.10">
    <property type="entry name" value="Winged helix-like DNA-binding domain superfamily/Winged helix DNA-binding domain"/>
    <property type="match status" value="1"/>
</dbReference>
<keyword evidence="3" id="KW-0804">Transcription</keyword>
<organism evidence="6 7">
    <name type="scientific">Clostridium hominis</name>
    <dbReference type="NCBI Taxonomy" id="2763036"/>
    <lineage>
        <taxon>Bacteria</taxon>
        <taxon>Bacillati</taxon>
        <taxon>Bacillota</taxon>
        <taxon>Clostridia</taxon>
        <taxon>Eubacteriales</taxon>
        <taxon>Clostridiaceae</taxon>
        <taxon>Clostridium</taxon>
    </lineage>
</organism>
<proteinExistence type="predicted"/>
<dbReference type="InterPro" id="IPR036388">
    <property type="entry name" value="WH-like_DNA-bd_sf"/>
</dbReference>
<dbReference type="PANTHER" id="PTHR30514:SF1">
    <property type="entry name" value="HTH-TYPE TRANSCRIPTIONAL REGULATOR HEXR-RELATED"/>
    <property type="match status" value="1"/>
</dbReference>
<comment type="caution">
    <text evidence="6">The sequence shown here is derived from an EMBL/GenBank/DDBJ whole genome shotgun (WGS) entry which is preliminary data.</text>
</comment>
<dbReference type="RefSeq" id="WP_186860011.1">
    <property type="nucleotide sequence ID" value="NZ_JACOOO010000016.1"/>
</dbReference>
<keyword evidence="7" id="KW-1185">Reference proteome</keyword>
<keyword evidence="2" id="KW-0238">DNA-binding</keyword>
<dbReference type="InterPro" id="IPR046348">
    <property type="entry name" value="SIS_dom_sf"/>
</dbReference>
<reference evidence="6 7" key="1">
    <citation type="submission" date="2020-08" db="EMBL/GenBank/DDBJ databases">
        <title>Genome public.</title>
        <authorList>
            <person name="Liu C."/>
            <person name="Sun Q."/>
        </authorList>
    </citation>
    <scope>NUCLEOTIDE SEQUENCE [LARGE SCALE GENOMIC DNA]</scope>
    <source>
        <strain evidence="6 7">NSJ-6</strain>
    </source>
</reference>